<comment type="caution">
    <text evidence="3">The sequence shown here is derived from an EMBL/GenBank/DDBJ whole genome shotgun (WGS) entry which is preliminary data.</text>
</comment>
<dbReference type="EMBL" id="JAFEMO010000006">
    <property type="protein sequence ID" value="KAH7569282.1"/>
    <property type="molecule type" value="Genomic_DNA"/>
</dbReference>
<dbReference type="InterPro" id="IPR040220">
    <property type="entry name" value="DD11"/>
</dbReference>
<organism evidence="3 4">
    <name type="scientific">Xanthoceras sorbifolium</name>
    <dbReference type="NCBI Taxonomy" id="99658"/>
    <lineage>
        <taxon>Eukaryota</taxon>
        <taxon>Viridiplantae</taxon>
        <taxon>Streptophyta</taxon>
        <taxon>Embryophyta</taxon>
        <taxon>Tracheophyta</taxon>
        <taxon>Spermatophyta</taxon>
        <taxon>Magnoliopsida</taxon>
        <taxon>eudicotyledons</taxon>
        <taxon>Gunneridae</taxon>
        <taxon>Pentapetalae</taxon>
        <taxon>rosids</taxon>
        <taxon>malvids</taxon>
        <taxon>Sapindales</taxon>
        <taxon>Sapindaceae</taxon>
        <taxon>Xanthoceroideae</taxon>
        <taxon>Xanthoceras</taxon>
    </lineage>
</organism>
<evidence type="ECO:0000259" key="2">
    <source>
        <dbReference type="Pfam" id="PF05617"/>
    </source>
</evidence>
<evidence type="ECO:0000313" key="4">
    <source>
        <dbReference type="Proteomes" id="UP000827721"/>
    </source>
</evidence>
<keyword evidence="1" id="KW-0732">Signal</keyword>
<keyword evidence="4" id="KW-1185">Reference proteome</keyword>
<evidence type="ECO:0000313" key="3">
    <source>
        <dbReference type="EMBL" id="KAH7569282.1"/>
    </source>
</evidence>
<dbReference type="PANTHER" id="PTHR31207">
    <property type="entry name" value="ECA1 GAMETOGENESIS FAMILY PROTEIN (DUF784)-RELATED-RELATED"/>
    <property type="match status" value="1"/>
</dbReference>
<evidence type="ECO:0000256" key="1">
    <source>
        <dbReference type="ARBA" id="ARBA00022729"/>
    </source>
</evidence>
<dbReference type="PANTHER" id="PTHR31207:SF35">
    <property type="entry name" value="PROLAMIN-LIKE DOMAIN-CONTAINING PROTEIN"/>
    <property type="match status" value="1"/>
</dbReference>
<dbReference type="Pfam" id="PF05617">
    <property type="entry name" value="Prolamin_like"/>
    <property type="match status" value="1"/>
</dbReference>
<name>A0ABQ8HY33_9ROSI</name>
<gene>
    <name evidence="3" type="ORF">JRO89_XS06G0136600</name>
</gene>
<protein>
    <recommendedName>
        <fullName evidence="2">Prolamin-like domain-containing protein</fullName>
    </recommendedName>
</protein>
<proteinExistence type="predicted"/>
<dbReference type="Proteomes" id="UP000827721">
    <property type="component" value="Unassembled WGS sequence"/>
</dbReference>
<sequence>MDISTGFYLVLDTFLIGQSYGWLSDNLRRPFAYIFDRTLEFLSNCLKKMTENCNEEIYEYVFKDVLVSSICCGQLVAMGETCHVAMVKNVFSLLENKANAAIGISRSKHLFDNCADVVAPPS</sequence>
<accession>A0ABQ8HY33</accession>
<dbReference type="InterPro" id="IPR008502">
    <property type="entry name" value="Prolamin-like"/>
</dbReference>
<feature type="domain" description="Prolamin-like" evidence="2">
    <location>
        <begin position="44"/>
        <end position="114"/>
    </location>
</feature>
<reference evidence="3 4" key="1">
    <citation type="submission" date="2021-02" db="EMBL/GenBank/DDBJ databases">
        <title>Plant Genome Project.</title>
        <authorList>
            <person name="Zhang R.-G."/>
        </authorList>
    </citation>
    <scope>NUCLEOTIDE SEQUENCE [LARGE SCALE GENOMIC DNA]</scope>
    <source>
        <tissue evidence="3">Leaves</tissue>
    </source>
</reference>